<sequence length="275" mass="31326">MSKKLHIFAVSDSVGETAEKIAIASVLQFEVDRSVTRFSRVNKDEQVRTIVSKAVEEDAVIVYTIVKPELSRYMEIHAKEKGVFAVNVMEPLFKVIENKTGMKPAYISGLTHAMDDQYFNRMKAIEYTIEHDNGQNLETIHEANLIILGLPRTSKTPLSMHLANLGIKVANYPIEIDTEIPQEIINIRGKVPMVGLTIDIETLMKLRKERMRSFDLPQDIDSLDEMVAEELDNAYRIYAKLKCLVIDVTMEDIETVGNTITHKFNLPLRVTHHRC</sequence>
<accession>A0A0W8E760</accession>
<evidence type="ECO:0000256" key="4">
    <source>
        <dbReference type="ARBA" id="ARBA00022777"/>
    </source>
</evidence>
<dbReference type="Pfam" id="PF03618">
    <property type="entry name" value="Kinase-PPPase"/>
    <property type="match status" value="1"/>
</dbReference>
<keyword evidence="4" id="KW-0418">Kinase</keyword>
<dbReference type="GO" id="GO:0004674">
    <property type="term" value="F:protein serine/threonine kinase activity"/>
    <property type="evidence" value="ECO:0007669"/>
    <property type="project" value="UniProtKB-KW"/>
</dbReference>
<name>A0A0W8E760_9ZZZZ</name>
<organism evidence="5">
    <name type="scientific">hydrocarbon metagenome</name>
    <dbReference type="NCBI Taxonomy" id="938273"/>
    <lineage>
        <taxon>unclassified sequences</taxon>
        <taxon>metagenomes</taxon>
        <taxon>ecological metagenomes</taxon>
    </lineage>
</organism>
<protein>
    <submittedName>
        <fullName evidence="5">Atp/gtp-binding protein</fullName>
    </submittedName>
</protein>
<reference evidence="5" key="1">
    <citation type="journal article" date="2015" name="Proc. Natl. Acad. Sci. U.S.A.">
        <title>Networks of energetic and metabolic interactions define dynamics in microbial communities.</title>
        <authorList>
            <person name="Embree M."/>
            <person name="Liu J.K."/>
            <person name="Al-Bassam M.M."/>
            <person name="Zengler K."/>
        </authorList>
    </citation>
    <scope>NUCLEOTIDE SEQUENCE</scope>
</reference>
<evidence type="ECO:0000256" key="2">
    <source>
        <dbReference type="ARBA" id="ARBA00022679"/>
    </source>
</evidence>
<proteinExistence type="predicted"/>
<dbReference type="NCBIfam" id="NF003742">
    <property type="entry name" value="PRK05339.1"/>
    <property type="match status" value="1"/>
</dbReference>
<dbReference type="PANTHER" id="PTHR31756">
    <property type="entry name" value="PYRUVATE, PHOSPHATE DIKINASE REGULATORY PROTEIN 1, CHLOROPLASTIC"/>
    <property type="match status" value="1"/>
</dbReference>
<evidence type="ECO:0000313" key="5">
    <source>
        <dbReference type="EMBL" id="KUG04448.1"/>
    </source>
</evidence>
<dbReference type="AlphaFoldDB" id="A0A0W8E760"/>
<comment type="caution">
    <text evidence="5">The sequence shown here is derived from an EMBL/GenBank/DDBJ whole genome shotgun (WGS) entry which is preliminary data.</text>
</comment>
<dbReference type="InterPro" id="IPR005177">
    <property type="entry name" value="Kinase-pyrophosphorylase"/>
</dbReference>
<keyword evidence="3" id="KW-0547">Nucleotide-binding</keyword>
<evidence type="ECO:0000256" key="3">
    <source>
        <dbReference type="ARBA" id="ARBA00022741"/>
    </source>
</evidence>
<dbReference type="GO" id="GO:0005524">
    <property type="term" value="F:ATP binding"/>
    <property type="evidence" value="ECO:0007669"/>
    <property type="project" value="InterPro"/>
</dbReference>
<dbReference type="EMBL" id="LNQE01001848">
    <property type="protein sequence ID" value="KUG04448.1"/>
    <property type="molecule type" value="Genomic_DNA"/>
</dbReference>
<gene>
    <name evidence="5" type="ORF">ASZ90_018116</name>
</gene>
<keyword evidence="1" id="KW-0723">Serine/threonine-protein kinase</keyword>
<dbReference type="PANTHER" id="PTHR31756:SF3">
    <property type="entry name" value="PYRUVATE, PHOSPHATE DIKINASE REGULATORY PROTEIN 1, CHLOROPLASTIC"/>
    <property type="match status" value="1"/>
</dbReference>
<keyword evidence="2" id="KW-0808">Transferase</keyword>
<evidence type="ECO:0000256" key="1">
    <source>
        <dbReference type="ARBA" id="ARBA00022527"/>
    </source>
</evidence>